<dbReference type="OrthoDB" id="6123450at2759"/>
<name>A0A8S4NBU5_OWEFU</name>
<organism evidence="2 3">
    <name type="scientific">Owenia fusiformis</name>
    <name type="common">Polychaete worm</name>
    <dbReference type="NCBI Taxonomy" id="6347"/>
    <lineage>
        <taxon>Eukaryota</taxon>
        <taxon>Metazoa</taxon>
        <taxon>Spiralia</taxon>
        <taxon>Lophotrochozoa</taxon>
        <taxon>Annelida</taxon>
        <taxon>Polychaeta</taxon>
        <taxon>Sedentaria</taxon>
        <taxon>Canalipalpata</taxon>
        <taxon>Sabellida</taxon>
        <taxon>Oweniida</taxon>
        <taxon>Oweniidae</taxon>
        <taxon>Owenia</taxon>
    </lineage>
</organism>
<accession>A0A8S4NBU5</accession>
<comment type="caution">
    <text evidence="2">The sequence shown here is derived from an EMBL/GenBank/DDBJ whole genome shotgun (WGS) entry which is preliminary data.</text>
</comment>
<evidence type="ECO:0000313" key="2">
    <source>
        <dbReference type="EMBL" id="CAH1778684.1"/>
    </source>
</evidence>
<evidence type="ECO:0000256" key="1">
    <source>
        <dbReference type="SAM" id="Phobius"/>
    </source>
</evidence>
<feature type="transmembrane region" description="Helical" evidence="1">
    <location>
        <begin position="12"/>
        <end position="28"/>
    </location>
</feature>
<keyword evidence="1" id="KW-0472">Membrane</keyword>
<dbReference type="PANTHER" id="PTHR34717">
    <property type="entry name" value="EG:BACR7A4.20 PROTEIN"/>
    <property type="match status" value="1"/>
</dbReference>
<sequence>MNTNSQRFNDMLLEIFLCVLVIFLIRFIRQDDPQPLLGVYSQPGKWFYLKKYAFYLLFVLRKFKHKQAEIQHGKDESFKKTKISGYGKGSHENIADMEWPQQLSSDPNAIDCAFFDGFNKDGAYTVCRVGRRHNRKAEVWLLLYIPGEGHFQHPSHPDSIVYNTDGNTFTVGGLTLSCIEPLRTWRVSFNGLLRRGICNDWKSKDQHETVHVKFTFIWQAYSNIFNFDTDIHANVISEAVARQPWSKEFFEKLKR</sequence>
<keyword evidence="1" id="KW-0812">Transmembrane</keyword>
<dbReference type="EMBL" id="CAIIXF020000003">
    <property type="protein sequence ID" value="CAH1778684.1"/>
    <property type="molecule type" value="Genomic_DNA"/>
</dbReference>
<keyword evidence="3" id="KW-1185">Reference proteome</keyword>
<dbReference type="AlphaFoldDB" id="A0A8S4NBU5"/>
<proteinExistence type="predicted"/>
<protein>
    <submittedName>
        <fullName evidence="2">Uncharacterized protein</fullName>
    </submittedName>
</protein>
<keyword evidence="1" id="KW-1133">Transmembrane helix</keyword>
<dbReference type="PANTHER" id="PTHR34717:SF1">
    <property type="entry name" value="EG:BACR7A4.20 PROTEIN"/>
    <property type="match status" value="1"/>
</dbReference>
<reference evidence="2" key="1">
    <citation type="submission" date="2022-03" db="EMBL/GenBank/DDBJ databases">
        <authorList>
            <person name="Martin C."/>
        </authorList>
    </citation>
    <scope>NUCLEOTIDE SEQUENCE</scope>
</reference>
<dbReference type="Proteomes" id="UP000749559">
    <property type="component" value="Unassembled WGS sequence"/>
</dbReference>
<evidence type="ECO:0000313" key="3">
    <source>
        <dbReference type="Proteomes" id="UP000749559"/>
    </source>
</evidence>
<gene>
    <name evidence="2" type="ORF">OFUS_LOCUS5568</name>
</gene>